<gene>
    <name evidence="10" type="ORF">BZ3500_MVSOF-1268-A1-R1_CHR2-3G05252</name>
</gene>
<dbReference type="PANTHER" id="PTHR24007:SF7">
    <property type="entry name" value="BRCA1-ASSOCIATED PROTEIN"/>
    <property type="match status" value="1"/>
</dbReference>
<dbReference type="Pfam" id="PF07576">
    <property type="entry name" value="BRAP2"/>
    <property type="match status" value="1"/>
</dbReference>
<dbReference type="InterPro" id="IPR013083">
    <property type="entry name" value="Znf_RING/FYVE/PHD"/>
</dbReference>
<evidence type="ECO:0000256" key="1">
    <source>
        <dbReference type="ARBA" id="ARBA00022723"/>
    </source>
</evidence>
<evidence type="ECO:0000256" key="3">
    <source>
        <dbReference type="ARBA" id="ARBA00022833"/>
    </source>
</evidence>
<keyword evidence="3" id="KW-0862">Zinc</keyword>
<feature type="region of interest" description="Disordered" evidence="6">
    <location>
        <begin position="728"/>
        <end position="750"/>
    </location>
</feature>
<feature type="coiled-coil region" evidence="5">
    <location>
        <begin position="577"/>
        <end position="604"/>
    </location>
</feature>
<evidence type="ECO:0000256" key="5">
    <source>
        <dbReference type="SAM" id="Coils"/>
    </source>
</evidence>
<dbReference type="InterPro" id="IPR011422">
    <property type="entry name" value="BRAP2/ETP1_RRM"/>
</dbReference>
<dbReference type="PANTHER" id="PTHR24007">
    <property type="entry name" value="BRCA1-ASSOCIATED PROTEIN"/>
    <property type="match status" value="1"/>
</dbReference>
<evidence type="ECO:0000259" key="9">
    <source>
        <dbReference type="PROSITE" id="PS50271"/>
    </source>
</evidence>
<keyword evidence="1" id="KW-0479">Metal-binding</keyword>
<feature type="compositionally biased region" description="Pro residues" evidence="6">
    <location>
        <begin position="77"/>
        <end position="88"/>
    </location>
</feature>
<dbReference type="SMART" id="SM00290">
    <property type="entry name" value="ZnF_UBP"/>
    <property type="match status" value="1"/>
</dbReference>
<proteinExistence type="predicted"/>
<feature type="compositionally biased region" description="Polar residues" evidence="6">
    <location>
        <begin position="507"/>
        <end position="516"/>
    </location>
</feature>
<dbReference type="PROSITE" id="PS50271">
    <property type="entry name" value="ZF_UBP"/>
    <property type="match status" value="1"/>
</dbReference>
<feature type="domain" description="UBP-type" evidence="9">
    <location>
        <begin position="406"/>
        <end position="507"/>
    </location>
</feature>
<keyword evidence="7" id="KW-1133">Transmembrane helix</keyword>
<keyword evidence="11" id="KW-1185">Reference proteome</keyword>
<name>A0A2X0L8S7_9BASI</name>
<dbReference type="Gene3D" id="3.30.40.10">
    <property type="entry name" value="Zinc/RING finger domain, C3HC4 (zinc finger)"/>
    <property type="match status" value="2"/>
</dbReference>
<dbReference type="GO" id="GO:0061630">
    <property type="term" value="F:ubiquitin protein ligase activity"/>
    <property type="evidence" value="ECO:0007669"/>
    <property type="project" value="TreeGrafter"/>
</dbReference>
<dbReference type="Pfam" id="PF02148">
    <property type="entry name" value="zf-UBP"/>
    <property type="match status" value="1"/>
</dbReference>
<reference evidence="11" key="1">
    <citation type="submission" date="2016-10" db="EMBL/GenBank/DDBJ databases">
        <authorList>
            <person name="Jeantristanb JTB J.-T."/>
            <person name="Ricardo R."/>
        </authorList>
    </citation>
    <scope>NUCLEOTIDE SEQUENCE [LARGE SCALE GENOMIC DNA]</scope>
</reference>
<dbReference type="STRING" id="289078.A0A2X0L8S7"/>
<accession>A0A2X0L8S7</accession>
<feature type="compositionally biased region" description="Gly residues" evidence="6">
    <location>
        <begin position="530"/>
        <end position="539"/>
    </location>
</feature>
<dbReference type="SUPFAM" id="SSF57850">
    <property type="entry name" value="RING/U-box"/>
    <property type="match status" value="2"/>
</dbReference>
<dbReference type="InterPro" id="IPR001841">
    <property type="entry name" value="Znf_RING"/>
</dbReference>
<protein>
    <submittedName>
        <fullName evidence="10">BZ3500_MvSof-1268-A1-R1_Chr2-3g05252 protein</fullName>
    </submittedName>
</protein>
<sequence length="750" mass="82382">MPVPAPERRYSVVIELYDHTSTTFEPSPLYPNTRTRLPPALDHDLLASHRKLVLPSGSLWRHFPISRKLQTTSSAPIPSPTLGPPRRPPTSATASSGVWSESTGPVAPPLIATADLFTPSQATQKASLDFRFGPISIDCVDHPTPLSYAPLASSSSPNNPAMSPPLPLIENLALSPAGSNSLHLSIPGSPLVRTRSSRSSGDPKSPATSTGTPSIRPPEKSGTTDLYWGTIHLYREGGVTGESSEKEKRKAVQDDAGTVVGLVSVPGIITAAALLTFISPALDSVLHLRVLRDSTPNRTLVLIRFRDASDASEFRTMYNGRPYHDTKDSELCHVVPISSIQLKTSTTPPFTFPYPSSNLDGDTNDQVELPTCPICLERLDANVSGLISQLCSHDAHCECLLKWGDSRCPICRQTNLRNRRGTNTAPPPSLCTVCQSPANLWICVICGNVGCGRYQGGHAHSHFEESGHRYSLEIETGRIWSYADDEYVHRLIRSRTDGKLVELPSMFGNNGRSTDANLEHKQRARSNSTSGGGGGGTGGPDRSTEASQDKLEAMGVEYANLMTSQLESQRGYYEEEMARDKDEIAQLRKKREGLEREREGWVGERNELVKRVKDIEAREEETSRAWKVKFEAMQKQVGEDESRRKKEKVEWTKMRKQLEKELESEKAVTKSLTENLGHLRSEVAKREAETVQVRAEVDDLREQMRDVMFALSARDQIEAQGGAAEAAGGTIIAPTLAPSTPNSAQRRKKK</sequence>
<dbReference type="GO" id="GO:0016567">
    <property type="term" value="P:protein ubiquitination"/>
    <property type="evidence" value="ECO:0007669"/>
    <property type="project" value="TreeGrafter"/>
</dbReference>
<feature type="transmembrane region" description="Helical" evidence="7">
    <location>
        <begin position="256"/>
        <end position="278"/>
    </location>
</feature>
<evidence type="ECO:0000256" key="7">
    <source>
        <dbReference type="SAM" id="Phobius"/>
    </source>
</evidence>
<feature type="region of interest" description="Disordered" evidence="6">
    <location>
        <begin position="71"/>
        <end position="103"/>
    </location>
</feature>
<dbReference type="EMBL" id="FMWP01000011">
    <property type="protein sequence ID" value="SCZ87784.1"/>
    <property type="molecule type" value="Genomic_DNA"/>
</dbReference>
<dbReference type="AlphaFoldDB" id="A0A2X0L8S7"/>
<feature type="compositionally biased region" description="Polar residues" evidence="6">
    <location>
        <begin position="197"/>
        <end position="213"/>
    </location>
</feature>
<evidence type="ECO:0000313" key="10">
    <source>
        <dbReference type="EMBL" id="SCZ87784.1"/>
    </source>
</evidence>
<evidence type="ECO:0000256" key="4">
    <source>
        <dbReference type="PROSITE-ProRule" id="PRU00502"/>
    </source>
</evidence>
<feature type="domain" description="RING-type" evidence="8">
    <location>
        <begin position="372"/>
        <end position="412"/>
    </location>
</feature>
<dbReference type="Proteomes" id="UP000249723">
    <property type="component" value="Unassembled WGS sequence"/>
</dbReference>
<dbReference type="OrthoDB" id="273556at2759"/>
<evidence type="ECO:0000313" key="11">
    <source>
        <dbReference type="Proteomes" id="UP000249723"/>
    </source>
</evidence>
<keyword evidence="2 4" id="KW-0863">Zinc-finger</keyword>
<dbReference type="InterPro" id="IPR001607">
    <property type="entry name" value="Znf_UBP"/>
</dbReference>
<feature type="region of interest" description="Disordered" evidence="6">
    <location>
        <begin position="184"/>
        <end position="224"/>
    </location>
</feature>
<keyword evidence="5" id="KW-0175">Coiled coil</keyword>
<dbReference type="GO" id="GO:0005737">
    <property type="term" value="C:cytoplasm"/>
    <property type="evidence" value="ECO:0007669"/>
    <property type="project" value="TreeGrafter"/>
</dbReference>
<keyword evidence="7" id="KW-0812">Transmembrane</keyword>
<dbReference type="CDD" id="cd16457">
    <property type="entry name" value="RING-H2_BRAP2"/>
    <property type="match status" value="1"/>
</dbReference>
<feature type="coiled-coil region" evidence="5">
    <location>
        <begin position="648"/>
        <end position="703"/>
    </location>
</feature>
<dbReference type="InterPro" id="IPR047243">
    <property type="entry name" value="RING-H2_BRAP2"/>
</dbReference>
<dbReference type="GO" id="GO:0008270">
    <property type="term" value="F:zinc ion binding"/>
    <property type="evidence" value="ECO:0007669"/>
    <property type="project" value="UniProtKB-KW"/>
</dbReference>
<evidence type="ECO:0000256" key="6">
    <source>
        <dbReference type="SAM" id="MobiDB-lite"/>
    </source>
</evidence>
<feature type="region of interest" description="Disordered" evidence="6">
    <location>
        <begin position="502"/>
        <end position="547"/>
    </location>
</feature>
<organism evidence="10 11">
    <name type="scientific">Microbotryum saponariae</name>
    <dbReference type="NCBI Taxonomy" id="289078"/>
    <lineage>
        <taxon>Eukaryota</taxon>
        <taxon>Fungi</taxon>
        <taxon>Dikarya</taxon>
        <taxon>Basidiomycota</taxon>
        <taxon>Pucciniomycotina</taxon>
        <taxon>Microbotryomycetes</taxon>
        <taxon>Microbotryales</taxon>
        <taxon>Microbotryaceae</taxon>
        <taxon>Microbotryum</taxon>
    </lineage>
</organism>
<dbReference type="GO" id="GO:0007265">
    <property type="term" value="P:Ras protein signal transduction"/>
    <property type="evidence" value="ECO:0007669"/>
    <property type="project" value="TreeGrafter"/>
</dbReference>
<dbReference type="PROSITE" id="PS50089">
    <property type="entry name" value="ZF_RING_2"/>
    <property type="match status" value="1"/>
</dbReference>
<feature type="compositionally biased region" description="Polar residues" evidence="6">
    <location>
        <begin position="92"/>
        <end position="103"/>
    </location>
</feature>
<keyword evidence="7" id="KW-0472">Membrane</keyword>
<dbReference type="SMART" id="SM00184">
    <property type="entry name" value="RING"/>
    <property type="match status" value="1"/>
</dbReference>
<evidence type="ECO:0000256" key="2">
    <source>
        <dbReference type="ARBA" id="ARBA00022771"/>
    </source>
</evidence>
<evidence type="ECO:0000259" key="8">
    <source>
        <dbReference type="PROSITE" id="PS50089"/>
    </source>
</evidence>